<comment type="caution">
    <text evidence="2">The sequence shown here is derived from an EMBL/GenBank/DDBJ whole genome shotgun (WGS) entry which is preliminary data.</text>
</comment>
<sequence>MITVQGQLAIRTISGRHGDFNVGKLYTSFGEFAVKDAALDQYGEGKYDGQFIITEIKSACYQGAGRLVVEVRASLGGMILDGLDNLTDEETDALEHREHDPIEEESSTAAPSEPVKVDAPPVASAPVLSDSDDLTPFGMGEPTPLAPPVDRSVVSTDELLFGSLWPLGHTVKIDPTVSRQLIRDQCRRLTALGYELDFRSQTWSLVS</sequence>
<reference evidence="2 3" key="1">
    <citation type="submission" date="2018-08" db="EMBL/GenBank/DDBJ databases">
        <title>Recombination of ecologically and evolutionarily significant loci maintains genetic cohesion in the Pseudomonas syringae species complex.</title>
        <authorList>
            <person name="Dillon M."/>
            <person name="Thakur S."/>
            <person name="Almeida R.N.D."/>
            <person name="Weir B.S."/>
            <person name="Guttman D.S."/>
        </authorList>
    </citation>
    <scope>NUCLEOTIDE SEQUENCE [LARGE SCALE GENOMIC DNA]</scope>
    <source>
        <strain evidence="2 3">ICMP 7496</strain>
    </source>
</reference>
<gene>
    <name evidence="2" type="ORF">ALP05_04384</name>
</gene>
<dbReference type="Proteomes" id="UP000269872">
    <property type="component" value="Unassembled WGS sequence"/>
</dbReference>
<organism evidence="2 3">
    <name type="scientific">Pseudomonas caricapapayae</name>
    <dbReference type="NCBI Taxonomy" id="46678"/>
    <lineage>
        <taxon>Bacteria</taxon>
        <taxon>Pseudomonadati</taxon>
        <taxon>Pseudomonadota</taxon>
        <taxon>Gammaproteobacteria</taxon>
        <taxon>Pseudomonadales</taxon>
        <taxon>Pseudomonadaceae</taxon>
        <taxon>Pseudomonas</taxon>
    </lineage>
</organism>
<proteinExistence type="predicted"/>
<feature type="region of interest" description="Disordered" evidence="1">
    <location>
        <begin position="93"/>
        <end position="131"/>
    </location>
</feature>
<dbReference type="AlphaFoldDB" id="A0A3M6FER7"/>
<accession>A0A3M6FER7</accession>
<dbReference type="RefSeq" id="WP_122339492.1">
    <property type="nucleotide sequence ID" value="NZ_RBUY01000018.1"/>
</dbReference>
<dbReference type="InterPro" id="IPR021693">
    <property type="entry name" value="DUF3275"/>
</dbReference>
<evidence type="ECO:0000256" key="1">
    <source>
        <dbReference type="SAM" id="MobiDB-lite"/>
    </source>
</evidence>
<name>A0A3M6FER7_9PSED</name>
<dbReference type="Pfam" id="PF11679">
    <property type="entry name" value="DUF3275"/>
    <property type="match status" value="1"/>
</dbReference>
<evidence type="ECO:0000313" key="2">
    <source>
        <dbReference type="EMBL" id="RMV79112.1"/>
    </source>
</evidence>
<dbReference type="EMBL" id="RBUY01000018">
    <property type="protein sequence ID" value="RMV79112.1"/>
    <property type="molecule type" value="Genomic_DNA"/>
</dbReference>
<evidence type="ECO:0000313" key="3">
    <source>
        <dbReference type="Proteomes" id="UP000269872"/>
    </source>
</evidence>
<protein>
    <recommendedName>
        <fullName evidence="4">DUF3275 family protein</fullName>
    </recommendedName>
</protein>
<evidence type="ECO:0008006" key="4">
    <source>
        <dbReference type="Google" id="ProtNLM"/>
    </source>
</evidence>